<dbReference type="GO" id="GO:0044550">
    <property type="term" value="P:secondary metabolite biosynthetic process"/>
    <property type="evidence" value="ECO:0007669"/>
    <property type="project" value="TreeGrafter"/>
</dbReference>
<evidence type="ECO:0000313" key="6">
    <source>
        <dbReference type="Proteomes" id="UP000198251"/>
    </source>
</evidence>
<proteinExistence type="predicted"/>
<sequence length="1657" mass="176141">MRWRDRQPVSCHSQFRAVVADRPGAPAVVDGQRILTYAELDRRADAVAGLLRDLGVGPESLVAVMVDRSAALPACVLGVWQSGAAYIALDPHTPRRRLRSIGGKLRPAAVLTESGLRRRADALGAPTLVIDERCAGDDERGAADVCDRAAASPAAPVHPDNLAYVIHTSGSTGQPKAVAVSHRSLLSLVDSYRRLYGVGEKVTRVLQLAGFGFDVATADVARTLLTGGCLVMCPEQTVLSPPDLVRLIRAADVEYVEITPSVLRPLVAHLAAAGERLDCLTHLVVGGELWSGAEYRAARAVTGPGVRIFNTCGLTEVTVDNTWYETDVDAGYSQGSVPIGTAFASTEVLVLDEDLQPVRHGELYLGGGQVARGYLGDPAATAARFVPAPHGPPGARLYRTGDLVNYDADDVLVHLGRLDDVVKVNGVRVSLAEVQTVLADCPGVGAARVDLLEHDARTVLAAYLVSADPGTELDVAEVRRWVAARLPRAMVPTVMAVVPVLPTTSGGKVDLTALRSEVAAGGFEAVPAEDAGHGPREALRRIWSQLLAADRVRGTDDFFDCGGDSLRAAELVIRVRTELGVELPPGVLFTQPTFGELAGLVSRAVAAEPVPVDTAALVGPLAPEQQRLWLLDKTDKASSAYNIPIVLALHGQVDVPALAAAVAGLVRRHGALRTAFEVHDGRARQRVRDLATPPLRQVEVAGPQEAEEWINAEIRRPFDLARPPMLRAALVRLPGADSRLVLTLHHLVADGQSVRIILDDLGRHYRAAVAADPPPADPPGSLTYLDYSAWQARRFAAGAYEGQLAELVDRLDGCVPAERFPAPADAVPGTVTHRRHLDADRTAELRELATEYRSTMFVTLLAAYAGLLRRWSGQDEALIGAPFGARTVPGTESLVGFFVSTAALRVTVPEAPSYADLIRAARAAVAHAAANADVPFEVLHHHLRRRGTDLSFTSWFNFLGGPDIPPELPGLTTRVVDQDPAGAIFDLNVYLTDLGDRIAVTVVHDRATIEPRLGAELLDQFIEILSAMSTDPEMPFDRQVLGVGGGAPAPAAPLTPKLDHAEKVVVSTRFAEQSQRAPEATALSASGGTLTYRELGDWVSAIAQDLSLGEVHRRDLVAVFAPRGVALVAALLAVSSIGARFCVLDPGYPPARLVAQLREIAQARAVLVDGDLPSALAAIAPTVIQVGPVRGGGQFSPVAGPAGHVGFTSGTTGRPRVVRAGDAPLAHFLARYTAEFGLGPADRFALLSGLGHDPLLRDVFAPLTVGATLCVPPEEVIRSPHELHAWLVRERVTVVHLTPQLLRLLLVADLPLPHLRLAVVAGDQLFAGDVTAIRRSAPGVTVVNAYGATETPQVAAWSAIRPGQPVGRPDRRIPVDTGIHGGGVVVLGGHGRPAAVGERGRIVVRGEALADGCGPEYHTGDLGRTLPDGMIEVLGRDDGQVKIAGYRVELQDVDVAARSLSYVTDCVTVLVGSGDEARLVSYLTSVDGQAVSTAQLRADLRILLPAHMLPAGVVRLHHLPLTANGKPDRTRLPAWRPGVDGASEETAAPVYATAVEETIARTWQDVLGVAQVGREVNFFDLGGTSLLAIGVQQALEERLGRPVPVLKLFELPTVRSLAAYVAGEQETAVEVRSVRRPVSLDSARRLRIRETLRRDMS</sequence>
<dbReference type="InterPro" id="IPR020845">
    <property type="entry name" value="AMP-binding_CS"/>
</dbReference>
<dbReference type="PROSITE" id="PS50075">
    <property type="entry name" value="CARRIER"/>
    <property type="match status" value="2"/>
</dbReference>
<evidence type="ECO:0000256" key="3">
    <source>
        <dbReference type="ARBA" id="ARBA00022553"/>
    </source>
</evidence>
<dbReference type="NCBIfam" id="TIGR01733">
    <property type="entry name" value="AA-adenyl-dom"/>
    <property type="match status" value="1"/>
</dbReference>
<keyword evidence="2" id="KW-0596">Phosphopantetheine</keyword>
<name>A0A1C5GGE3_MICEH</name>
<dbReference type="Proteomes" id="UP000198251">
    <property type="component" value="Chromosome I"/>
</dbReference>
<dbReference type="Gene3D" id="3.40.50.12780">
    <property type="entry name" value="N-terminal domain of ligase-like"/>
    <property type="match status" value="1"/>
</dbReference>
<dbReference type="Pfam" id="PF00501">
    <property type="entry name" value="AMP-binding"/>
    <property type="match status" value="2"/>
</dbReference>
<evidence type="ECO:0000259" key="4">
    <source>
        <dbReference type="PROSITE" id="PS50075"/>
    </source>
</evidence>
<dbReference type="InterPro" id="IPR000873">
    <property type="entry name" value="AMP-dep_synth/lig_dom"/>
</dbReference>
<dbReference type="PANTHER" id="PTHR45527:SF1">
    <property type="entry name" value="FATTY ACID SYNTHASE"/>
    <property type="match status" value="1"/>
</dbReference>
<dbReference type="InterPro" id="IPR020806">
    <property type="entry name" value="PKS_PP-bd"/>
</dbReference>
<dbReference type="InterPro" id="IPR036736">
    <property type="entry name" value="ACP-like_sf"/>
</dbReference>
<dbReference type="Gene3D" id="2.30.38.10">
    <property type="entry name" value="Luciferase, Domain 3"/>
    <property type="match status" value="1"/>
</dbReference>
<dbReference type="SUPFAM" id="SSF56801">
    <property type="entry name" value="Acetyl-CoA synthetase-like"/>
    <property type="match status" value="2"/>
</dbReference>
<dbReference type="SUPFAM" id="SSF47336">
    <property type="entry name" value="ACP-like"/>
    <property type="match status" value="2"/>
</dbReference>
<dbReference type="Gene3D" id="3.30.559.30">
    <property type="entry name" value="Nonribosomal peptide synthetase, condensation domain"/>
    <property type="match status" value="1"/>
</dbReference>
<dbReference type="GO" id="GO:0005737">
    <property type="term" value="C:cytoplasm"/>
    <property type="evidence" value="ECO:0007669"/>
    <property type="project" value="TreeGrafter"/>
</dbReference>
<dbReference type="InterPro" id="IPR010071">
    <property type="entry name" value="AA_adenyl_dom"/>
</dbReference>
<dbReference type="Gene3D" id="3.30.300.30">
    <property type="match status" value="2"/>
</dbReference>
<gene>
    <name evidence="5" type="ORF">GA0070610_5181</name>
</gene>
<dbReference type="GO" id="GO:0003824">
    <property type="term" value="F:catalytic activity"/>
    <property type="evidence" value="ECO:0007669"/>
    <property type="project" value="InterPro"/>
</dbReference>
<dbReference type="CDD" id="cd05930">
    <property type="entry name" value="A_NRPS"/>
    <property type="match status" value="1"/>
</dbReference>
<comment type="cofactor">
    <cofactor evidence="1">
        <name>pantetheine 4'-phosphate</name>
        <dbReference type="ChEBI" id="CHEBI:47942"/>
    </cofactor>
</comment>
<dbReference type="InterPro" id="IPR042099">
    <property type="entry name" value="ANL_N_sf"/>
</dbReference>
<dbReference type="Pfam" id="PF00668">
    <property type="entry name" value="Condensation"/>
    <property type="match status" value="1"/>
</dbReference>
<evidence type="ECO:0000256" key="1">
    <source>
        <dbReference type="ARBA" id="ARBA00001957"/>
    </source>
</evidence>
<dbReference type="InterPro" id="IPR009081">
    <property type="entry name" value="PP-bd_ACP"/>
</dbReference>
<dbReference type="InterPro" id="IPR001242">
    <property type="entry name" value="Condensation_dom"/>
</dbReference>
<feature type="domain" description="Carrier" evidence="4">
    <location>
        <begin position="1550"/>
        <end position="1625"/>
    </location>
</feature>
<dbReference type="InterPro" id="IPR045851">
    <property type="entry name" value="AMP-bd_C_sf"/>
</dbReference>
<dbReference type="InterPro" id="IPR023213">
    <property type="entry name" value="CAT-like_dom_sf"/>
</dbReference>
<dbReference type="GO" id="GO:0031177">
    <property type="term" value="F:phosphopantetheine binding"/>
    <property type="evidence" value="ECO:0007669"/>
    <property type="project" value="InterPro"/>
</dbReference>
<keyword evidence="3" id="KW-0597">Phosphoprotein</keyword>
<evidence type="ECO:0000256" key="2">
    <source>
        <dbReference type="ARBA" id="ARBA00022450"/>
    </source>
</evidence>
<dbReference type="Gene3D" id="3.40.50.980">
    <property type="match status" value="2"/>
</dbReference>
<feature type="domain" description="Carrier" evidence="4">
    <location>
        <begin position="530"/>
        <end position="605"/>
    </location>
</feature>
<dbReference type="PANTHER" id="PTHR45527">
    <property type="entry name" value="NONRIBOSOMAL PEPTIDE SYNTHETASE"/>
    <property type="match status" value="1"/>
</dbReference>
<dbReference type="PROSITE" id="PS00455">
    <property type="entry name" value="AMP_BINDING"/>
    <property type="match status" value="2"/>
</dbReference>
<dbReference type="Pfam" id="PF00550">
    <property type="entry name" value="PP-binding"/>
    <property type="match status" value="2"/>
</dbReference>
<dbReference type="GO" id="GO:0043041">
    <property type="term" value="P:amino acid activation for nonribosomal peptide biosynthetic process"/>
    <property type="evidence" value="ECO:0007669"/>
    <property type="project" value="TreeGrafter"/>
</dbReference>
<dbReference type="Gene3D" id="3.30.559.10">
    <property type="entry name" value="Chloramphenicol acetyltransferase-like domain"/>
    <property type="match status" value="1"/>
</dbReference>
<protein>
    <submittedName>
        <fullName evidence="5">Amino acid adenylation domain-containing protein</fullName>
    </submittedName>
</protein>
<dbReference type="SUPFAM" id="SSF52777">
    <property type="entry name" value="CoA-dependent acyltransferases"/>
    <property type="match status" value="2"/>
</dbReference>
<dbReference type="EMBL" id="LT607733">
    <property type="protein sequence ID" value="SCG18828.1"/>
    <property type="molecule type" value="Genomic_DNA"/>
</dbReference>
<evidence type="ECO:0000313" key="5">
    <source>
        <dbReference type="EMBL" id="SCG18828.1"/>
    </source>
</evidence>
<accession>A0A1C5GGE3</accession>
<reference evidence="5 6" key="1">
    <citation type="submission" date="2016-06" db="EMBL/GenBank/DDBJ databases">
        <authorList>
            <person name="Kjaerup R.B."/>
            <person name="Dalgaard T.S."/>
            <person name="Juul-Madsen H.R."/>
        </authorList>
    </citation>
    <scope>NUCLEOTIDE SEQUENCE [LARGE SCALE GENOMIC DNA]</scope>
    <source>
        <strain evidence="5 6">DSM 43913</strain>
    </source>
</reference>
<dbReference type="Gene3D" id="1.10.1200.10">
    <property type="entry name" value="ACP-like"/>
    <property type="match status" value="2"/>
</dbReference>
<dbReference type="SMART" id="SM00823">
    <property type="entry name" value="PKS_PP"/>
    <property type="match status" value="2"/>
</dbReference>
<organism evidence="5 6">
    <name type="scientific">Micromonospora echinofusca</name>
    <dbReference type="NCBI Taxonomy" id="47858"/>
    <lineage>
        <taxon>Bacteria</taxon>
        <taxon>Bacillati</taxon>
        <taxon>Actinomycetota</taxon>
        <taxon>Actinomycetes</taxon>
        <taxon>Micromonosporales</taxon>
        <taxon>Micromonosporaceae</taxon>
        <taxon>Micromonospora</taxon>
    </lineage>
</organism>
<dbReference type="GO" id="GO:0008610">
    <property type="term" value="P:lipid biosynthetic process"/>
    <property type="evidence" value="ECO:0007669"/>
    <property type="project" value="UniProtKB-ARBA"/>
</dbReference>
<dbReference type="CDD" id="cd19531">
    <property type="entry name" value="LCL_NRPS-like"/>
    <property type="match status" value="1"/>
</dbReference>
<keyword evidence="6" id="KW-1185">Reference proteome</keyword>